<feature type="non-terminal residue" evidence="1">
    <location>
        <position position="227"/>
    </location>
</feature>
<reference evidence="1" key="1">
    <citation type="journal article" date="2020" name="Stud. Mycol.">
        <title>101 Dothideomycetes genomes: a test case for predicting lifestyles and emergence of pathogens.</title>
        <authorList>
            <person name="Haridas S."/>
            <person name="Albert R."/>
            <person name="Binder M."/>
            <person name="Bloem J."/>
            <person name="Labutti K."/>
            <person name="Salamov A."/>
            <person name="Andreopoulos B."/>
            <person name="Baker S."/>
            <person name="Barry K."/>
            <person name="Bills G."/>
            <person name="Bluhm B."/>
            <person name="Cannon C."/>
            <person name="Castanera R."/>
            <person name="Culley D."/>
            <person name="Daum C."/>
            <person name="Ezra D."/>
            <person name="Gonzalez J."/>
            <person name="Henrissat B."/>
            <person name="Kuo A."/>
            <person name="Liang C."/>
            <person name="Lipzen A."/>
            <person name="Lutzoni F."/>
            <person name="Magnuson J."/>
            <person name="Mondo S."/>
            <person name="Nolan M."/>
            <person name="Ohm R."/>
            <person name="Pangilinan J."/>
            <person name="Park H.-J."/>
            <person name="Ramirez L."/>
            <person name="Alfaro M."/>
            <person name="Sun H."/>
            <person name="Tritt A."/>
            <person name="Yoshinaga Y."/>
            <person name="Zwiers L.-H."/>
            <person name="Turgeon B."/>
            <person name="Goodwin S."/>
            <person name="Spatafora J."/>
            <person name="Crous P."/>
            <person name="Grigoriev I."/>
        </authorList>
    </citation>
    <scope>NUCLEOTIDE SEQUENCE</scope>
    <source>
        <strain evidence="1">CBS 675.92</strain>
    </source>
</reference>
<keyword evidence="2" id="KW-1185">Reference proteome</keyword>
<gene>
    <name evidence="1" type="ORF">CC80DRAFT_409903</name>
</gene>
<dbReference type="EMBL" id="ML976988">
    <property type="protein sequence ID" value="KAF1957888.1"/>
    <property type="molecule type" value="Genomic_DNA"/>
</dbReference>
<accession>A0A6A5TZL7</accession>
<dbReference type="Proteomes" id="UP000800035">
    <property type="component" value="Unassembled WGS sequence"/>
</dbReference>
<protein>
    <submittedName>
        <fullName evidence="1">Uncharacterized protein</fullName>
    </submittedName>
</protein>
<evidence type="ECO:0000313" key="1">
    <source>
        <dbReference type="EMBL" id="KAF1957888.1"/>
    </source>
</evidence>
<sequence length="227" mass="26060">MPLRYICPGLTEPTLSLSNAIDPIFDQTQWEFGFFTTYNTLWTGITPALQMATRLLQSEPVMRSLRKLKYGQRRRDGKTKKTYLDWNSADDDTTRAIENTGVRNDLIALATKLRFVFGSFLDHGGASLHHVPSQIQAMHLVGLNELGKRYDLSKHGNTTTLRHDGSRHYIVINDAYRQFYSMPPANRTPFQNLRTAWVFASSLVHELIHAFNAREITDGKENFHEPY</sequence>
<dbReference type="OrthoDB" id="3669612at2759"/>
<organism evidence="1 2">
    <name type="scientific">Byssothecium circinans</name>
    <dbReference type="NCBI Taxonomy" id="147558"/>
    <lineage>
        <taxon>Eukaryota</taxon>
        <taxon>Fungi</taxon>
        <taxon>Dikarya</taxon>
        <taxon>Ascomycota</taxon>
        <taxon>Pezizomycotina</taxon>
        <taxon>Dothideomycetes</taxon>
        <taxon>Pleosporomycetidae</taxon>
        <taxon>Pleosporales</taxon>
        <taxon>Massarineae</taxon>
        <taxon>Massarinaceae</taxon>
        <taxon>Byssothecium</taxon>
    </lineage>
</organism>
<dbReference type="AlphaFoldDB" id="A0A6A5TZL7"/>
<evidence type="ECO:0000313" key="2">
    <source>
        <dbReference type="Proteomes" id="UP000800035"/>
    </source>
</evidence>
<name>A0A6A5TZL7_9PLEO</name>
<proteinExistence type="predicted"/>